<dbReference type="Pfam" id="PF13715">
    <property type="entry name" value="CarbopepD_reg_2"/>
    <property type="match status" value="1"/>
</dbReference>
<protein>
    <recommendedName>
        <fullName evidence="3">CarboxypepD_reg-like domain-containing protein</fullName>
    </recommendedName>
</protein>
<comment type="caution">
    <text evidence="1">The sequence shown here is derived from an EMBL/GenBank/DDBJ whole genome shotgun (WGS) entry which is preliminary data.</text>
</comment>
<sequence length="796" mass="91215">MLKQYSLIFMLLIFSSLFSQEVKISGHIKSSNNQPIPYVNVIVSKTENSQPITFGYSNEEGEFSVMIPEGLEAIMINVSSIGFQEQSLRLNIKETKYVEIILEDSVTSLDEIVIKARPKGDTLNLGIHDMNLTDDKTLRDMLNKTDGIIISRDGGIMYRGKQINKILINGKEVFLRQNKIALDNLDYRIMKSVQVIDNYKDRFAIDFNPIRDPVINVETKDEFKGILKAEVEFGLGYDDKYNFTGKGFLFSDKLNAFITSNTTNTGEIVFSQKDISAPIVDYSTNALRNYLQPFFIEDFQTRKNFVSNTSLTLRKEAEKNKSGLVLYFGNTQIERDVSRQTFLGENLIESSLTNNVQNGNFISATTNFNAKLSENSVFENKLSTLLLWYDDLTQNLDTVFSPNPTGFNLLTENSPKSLAISNELKITKLISEKKAIDFELNYYYEGDKRDFETQQNDIPLSEIKQVEDFSKNYVAALSKFKYDLNPVYLNIGLGLSHNQEEGELMFENDFLTEDNLTRSITTIETPISISGSYKNLDYSFSGSPALIYTDEKGIREEIKSLNKLTYNFETQNNLILSWKRNYRFYDLNSLYDTIVRGFNIRVINDGINAEDYTTTNLTSLEWNNNNVSRNKQINLKYEFIKDKNILQSVLDSVSSNIFFYANQIFPDRTTHLIDMSGRKGFYFSPSYHLIYFGASFYIRNDDYPTISNQEEVDATSLTLQPAFNLTFRPRGFLIREASNQLKRNDYAFFINGEEINSQSVLTNTFTVEGTEKKSTGNLTLYISFTILTAINLTFQM</sequence>
<reference evidence="2" key="1">
    <citation type="journal article" date="2019" name="Int. J. Syst. Evol. Microbiol.">
        <title>The Global Catalogue of Microorganisms (GCM) 10K type strain sequencing project: providing services to taxonomists for standard genome sequencing and annotation.</title>
        <authorList>
            <consortium name="The Broad Institute Genomics Platform"/>
            <consortium name="The Broad Institute Genome Sequencing Center for Infectious Disease"/>
            <person name="Wu L."/>
            <person name="Ma J."/>
        </authorList>
    </citation>
    <scope>NUCLEOTIDE SEQUENCE [LARGE SCALE GENOMIC DNA]</scope>
    <source>
        <strain evidence="2">JCM 16231</strain>
    </source>
</reference>
<evidence type="ECO:0000313" key="2">
    <source>
        <dbReference type="Proteomes" id="UP001500185"/>
    </source>
</evidence>
<dbReference type="SUPFAM" id="SSF49464">
    <property type="entry name" value="Carboxypeptidase regulatory domain-like"/>
    <property type="match status" value="1"/>
</dbReference>
<dbReference type="InterPro" id="IPR008969">
    <property type="entry name" value="CarboxyPept-like_regulatory"/>
</dbReference>
<evidence type="ECO:0008006" key="3">
    <source>
        <dbReference type="Google" id="ProtNLM"/>
    </source>
</evidence>
<dbReference type="EMBL" id="BAAAGG010000002">
    <property type="protein sequence ID" value="GAA0751596.1"/>
    <property type="molecule type" value="Genomic_DNA"/>
</dbReference>
<dbReference type="Proteomes" id="UP001500185">
    <property type="component" value="Unassembled WGS sequence"/>
</dbReference>
<proteinExistence type="predicted"/>
<organism evidence="1 2">
    <name type="scientific">Psychroflexus lacisalsi</name>
    <dbReference type="NCBI Taxonomy" id="503928"/>
    <lineage>
        <taxon>Bacteria</taxon>
        <taxon>Pseudomonadati</taxon>
        <taxon>Bacteroidota</taxon>
        <taxon>Flavobacteriia</taxon>
        <taxon>Flavobacteriales</taxon>
        <taxon>Flavobacteriaceae</taxon>
        <taxon>Psychroflexus</taxon>
    </lineage>
</organism>
<dbReference type="Gene3D" id="2.60.40.1120">
    <property type="entry name" value="Carboxypeptidase-like, regulatory domain"/>
    <property type="match status" value="1"/>
</dbReference>
<gene>
    <name evidence="1" type="ORF">GCM10009433_01800</name>
</gene>
<name>A0ABN1K0W3_9FLAO</name>
<dbReference type="SUPFAM" id="SSF56935">
    <property type="entry name" value="Porins"/>
    <property type="match status" value="1"/>
</dbReference>
<keyword evidence="2" id="KW-1185">Reference proteome</keyword>
<accession>A0ABN1K0W3</accession>
<evidence type="ECO:0000313" key="1">
    <source>
        <dbReference type="EMBL" id="GAA0751596.1"/>
    </source>
</evidence>